<evidence type="ECO:0000313" key="1">
    <source>
        <dbReference type="EMBL" id="VVC35419.1"/>
    </source>
</evidence>
<gene>
    <name evidence="1" type="ORF">CINCED_3A016873</name>
</gene>
<keyword evidence="2" id="KW-1185">Reference proteome</keyword>
<dbReference type="AlphaFoldDB" id="A0A5E4MV50"/>
<organism evidence="1 2">
    <name type="scientific">Cinara cedri</name>
    <dbReference type="NCBI Taxonomy" id="506608"/>
    <lineage>
        <taxon>Eukaryota</taxon>
        <taxon>Metazoa</taxon>
        <taxon>Ecdysozoa</taxon>
        <taxon>Arthropoda</taxon>
        <taxon>Hexapoda</taxon>
        <taxon>Insecta</taxon>
        <taxon>Pterygota</taxon>
        <taxon>Neoptera</taxon>
        <taxon>Paraneoptera</taxon>
        <taxon>Hemiptera</taxon>
        <taxon>Sternorrhyncha</taxon>
        <taxon>Aphidomorpha</taxon>
        <taxon>Aphidoidea</taxon>
        <taxon>Aphididae</taxon>
        <taxon>Lachninae</taxon>
        <taxon>Cinara</taxon>
    </lineage>
</organism>
<accession>A0A5E4MV50</accession>
<protein>
    <submittedName>
        <fullName evidence="1">Uncharacterized protein</fullName>
    </submittedName>
</protein>
<dbReference type="Proteomes" id="UP000325440">
    <property type="component" value="Unassembled WGS sequence"/>
</dbReference>
<proteinExistence type="predicted"/>
<name>A0A5E4MV50_9HEMI</name>
<sequence length="59" mass="7140">MPKITLRGQDKRRRIKNKTRRELESISIRKRRLEAIVLDCQVLKAEYRIEEEKCGHSNF</sequence>
<dbReference type="EMBL" id="CABPRJ010001426">
    <property type="protein sequence ID" value="VVC35419.1"/>
    <property type="molecule type" value="Genomic_DNA"/>
</dbReference>
<evidence type="ECO:0000313" key="2">
    <source>
        <dbReference type="Proteomes" id="UP000325440"/>
    </source>
</evidence>
<reference evidence="1 2" key="1">
    <citation type="submission" date="2019-08" db="EMBL/GenBank/DDBJ databases">
        <authorList>
            <person name="Alioto T."/>
            <person name="Alioto T."/>
            <person name="Gomez Garrido J."/>
        </authorList>
    </citation>
    <scope>NUCLEOTIDE SEQUENCE [LARGE SCALE GENOMIC DNA]</scope>
</reference>